<evidence type="ECO:0000256" key="6">
    <source>
        <dbReference type="SAM" id="MobiDB-lite"/>
    </source>
</evidence>
<dbReference type="GO" id="GO:0001228">
    <property type="term" value="F:DNA-binding transcription activator activity, RNA polymerase II-specific"/>
    <property type="evidence" value="ECO:0007669"/>
    <property type="project" value="TreeGrafter"/>
</dbReference>
<keyword evidence="2" id="KW-0805">Transcription regulation</keyword>
<dbReference type="OrthoDB" id="7680836at2759"/>
<dbReference type="Proteomes" id="UP000243015">
    <property type="component" value="Unassembled WGS sequence"/>
</dbReference>
<dbReference type="PANTHER" id="PTHR11037:SF20">
    <property type="entry name" value="PROTEIN GRAINYHEAD"/>
    <property type="match status" value="1"/>
</dbReference>
<comment type="caution">
    <text evidence="8">The sequence shown here is derived from an EMBL/GenBank/DDBJ whole genome shotgun (WGS) entry which is preliminary data.</text>
</comment>
<evidence type="ECO:0000313" key="9">
    <source>
        <dbReference type="Proteomes" id="UP000243015"/>
    </source>
</evidence>
<feature type="region of interest" description="Disordered" evidence="6">
    <location>
        <begin position="443"/>
        <end position="495"/>
    </location>
</feature>
<dbReference type="InterPro" id="IPR040167">
    <property type="entry name" value="TF_CP2-like"/>
</dbReference>
<feature type="region of interest" description="Disordered" evidence="6">
    <location>
        <begin position="27"/>
        <end position="50"/>
    </location>
</feature>
<feature type="domain" description="Grh/CP2 DB" evidence="7">
    <location>
        <begin position="227"/>
        <end position="482"/>
    </location>
</feature>
<dbReference type="PROSITE" id="PS51968">
    <property type="entry name" value="GRH_CP2_DB"/>
    <property type="match status" value="1"/>
</dbReference>
<dbReference type="InterPro" id="IPR057520">
    <property type="entry name" value="GRHL1/CP2_C"/>
</dbReference>
<keyword evidence="4" id="KW-0804">Transcription</keyword>
<proteinExistence type="predicted"/>
<keyword evidence="5" id="KW-0539">Nucleus</keyword>
<evidence type="ECO:0000256" key="5">
    <source>
        <dbReference type="ARBA" id="ARBA00023242"/>
    </source>
</evidence>
<evidence type="ECO:0000313" key="8">
    <source>
        <dbReference type="EMBL" id="OAL63631.1"/>
    </source>
</evidence>
<name>A0A178EU86_TRIRU</name>
<organism evidence="8 9">
    <name type="scientific">Trichophyton rubrum</name>
    <name type="common">Athlete's foot fungus</name>
    <name type="synonym">Epidermophyton rubrum</name>
    <dbReference type="NCBI Taxonomy" id="5551"/>
    <lineage>
        <taxon>Eukaryota</taxon>
        <taxon>Fungi</taxon>
        <taxon>Dikarya</taxon>
        <taxon>Ascomycota</taxon>
        <taxon>Pezizomycotina</taxon>
        <taxon>Eurotiomycetes</taxon>
        <taxon>Eurotiomycetidae</taxon>
        <taxon>Onygenales</taxon>
        <taxon>Arthrodermataceae</taxon>
        <taxon>Trichophyton</taxon>
    </lineage>
</organism>
<dbReference type="Pfam" id="PF25416">
    <property type="entry name" value="GRHL1_C"/>
    <property type="match status" value="1"/>
</dbReference>
<dbReference type="GO" id="GO:0000978">
    <property type="term" value="F:RNA polymerase II cis-regulatory region sequence-specific DNA binding"/>
    <property type="evidence" value="ECO:0007669"/>
    <property type="project" value="TreeGrafter"/>
</dbReference>
<feature type="compositionally biased region" description="Low complexity" evidence="6">
    <location>
        <begin position="577"/>
        <end position="593"/>
    </location>
</feature>
<dbReference type="InterPro" id="IPR007604">
    <property type="entry name" value="CP2"/>
</dbReference>
<feature type="compositionally biased region" description="Polar residues" evidence="6">
    <location>
        <begin position="563"/>
        <end position="576"/>
    </location>
</feature>
<evidence type="ECO:0000256" key="2">
    <source>
        <dbReference type="ARBA" id="ARBA00023015"/>
    </source>
</evidence>
<dbReference type="EMBL" id="LHPM01000018">
    <property type="protein sequence ID" value="OAL63631.1"/>
    <property type="molecule type" value="Genomic_DNA"/>
</dbReference>
<evidence type="ECO:0000256" key="4">
    <source>
        <dbReference type="ARBA" id="ARBA00023163"/>
    </source>
</evidence>
<comment type="subcellular location">
    <subcellularLocation>
        <location evidence="1">Nucleus</location>
    </subcellularLocation>
</comment>
<sequence>MFQNRNNSKKPDEAFYAQFRRNFVQNGPSTFTRPDFSRSLTSSKLPASGRPIMGQSLVHRGVLEQHDPTRNHDLSWGLSTQVGMDHSQNMFAHLNGQSPFYSTIPGMGMHHDMTSPLDDMLSPLIPAATTSVDPSVISNQPISMAGIQQPYGQPMTHQMCTMAGDHIDAYAQPHAFPPTAMLHRNSDLGPLSQDNSSFAQLQLRRGSASVTTDQKQQQLKEQEFYNEDFRFHAVLRAATAMIRDPDEIPITYLNKGQAYTLTIFDSAALSSPRRPTKYRTYIRVSFEEEEQRSKPASCWQLWQEGRGANEAHHRDGKLLAVEHVDPNQGGDGDLRHQQVQLESENFDGFSVVWTPNRINGRHECTISVRFNFLSTDFSHSKGVKGIPVRLCAKTQVVSGISEIPVPEYAEVSYCKVKLFRDHGAERKLSNDATHVKKQIEKTRSQILQAESGAASGEKRKRSGSISRGGSGNKVSKTPKSKRSWSQGQGEKAPFEDDLHSRLQSFMDMFRSVRHASVLNLKGDPEDDPDAYPVRIDQPSENNNSSNSNNTSNIVTTTLDWDPSQATTAPTTNDGANSHSFSPASSHRSITSSGHSFDVKPNLAANGVMFGDSRHGSVDWSGFASHDPEIHPKHGQILNHPIKIQRQGATDANDGWFEAMGVDPNYNPPSDAVIVPKHCFYVKASQNDDEKTANYHHAIYIQQRNSQEFVEALARKWKLDPANVIRTIQVRDDGLSVIVDDDVVRELPEGKDMVAEFLQLREESEGPNMDVDSPVSPGAAGPVEIRLKF</sequence>
<evidence type="ECO:0000256" key="3">
    <source>
        <dbReference type="ARBA" id="ARBA00023125"/>
    </source>
</evidence>
<accession>A0A178EU86</accession>
<dbReference type="GO" id="GO:0005634">
    <property type="term" value="C:nucleus"/>
    <property type="evidence" value="ECO:0007669"/>
    <property type="project" value="UniProtKB-SubCell"/>
</dbReference>
<reference evidence="8 9" key="1">
    <citation type="submission" date="2016-05" db="EMBL/GenBank/DDBJ databases">
        <title>Genome sequencing of Trichophyton rubrum CMCC(F)T1i isolated from hair.</title>
        <authorList>
            <person name="Zhan P."/>
            <person name="Tao Y."/>
            <person name="Liu W."/>
        </authorList>
    </citation>
    <scope>NUCLEOTIDE SEQUENCE [LARGE SCALE GENOMIC DNA]</scope>
    <source>
        <strain evidence="9">CMCC(F)T1i</strain>
    </source>
</reference>
<dbReference type="VEuPathDB" id="FungiDB:TERG_00222"/>
<protein>
    <recommendedName>
        <fullName evidence="7">Grh/CP2 DB domain-containing protein</fullName>
    </recommendedName>
</protein>
<evidence type="ECO:0000259" key="7">
    <source>
        <dbReference type="PROSITE" id="PS51968"/>
    </source>
</evidence>
<keyword evidence="3" id="KW-0238">DNA-binding</keyword>
<dbReference type="PANTHER" id="PTHR11037">
    <property type="entry name" value="TRANSCRIPTION FACTOR CP2"/>
    <property type="match status" value="1"/>
</dbReference>
<dbReference type="Pfam" id="PF04516">
    <property type="entry name" value="CP2"/>
    <property type="match status" value="1"/>
</dbReference>
<feature type="compositionally biased region" description="Polar residues" evidence="6">
    <location>
        <begin position="27"/>
        <end position="45"/>
    </location>
</feature>
<feature type="region of interest" description="Disordered" evidence="6">
    <location>
        <begin position="520"/>
        <end position="593"/>
    </location>
</feature>
<dbReference type="AlphaFoldDB" id="A0A178EU86"/>
<evidence type="ECO:0000256" key="1">
    <source>
        <dbReference type="ARBA" id="ARBA00004123"/>
    </source>
</evidence>
<gene>
    <name evidence="8" type="ORF">A7C99_6029</name>
</gene>
<feature type="compositionally biased region" description="Low complexity" evidence="6">
    <location>
        <begin position="541"/>
        <end position="557"/>
    </location>
</feature>